<gene>
    <name evidence="7" type="ORF">SAMN02745673_04654</name>
</gene>
<dbReference type="Proteomes" id="UP000190637">
    <property type="component" value="Unassembled WGS sequence"/>
</dbReference>
<dbReference type="InterPro" id="IPR011701">
    <property type="entry name" value="MFS"/>
</dbReference>
<dbReference type="AlphaFoldDB" id="A0A1T4T905"/>
<feature type="transmembrane region" description="Helical" evidence="5">
    <location>
        <begin position="371"/>
        <end position="392"/>
    </location>
</feature>
<evidence type="ECO:0000313" key="8">
    <source>
        <dbReference type="Proteomes" id="UP000190637"/>
    </source>
</evidence>
<feature type="transmembrane region" description="Helical" evidence="5">
    <location>
        <begin position="46"/>
        <end position="66"/>
    </location>
</feature>
<feature type="domain" description="Major facilitator superfamily (MFS) profile" evidence="6">
    <location>
        <begin position="217"/>
        <end position="403"/>
    </location>
</feature>
<feature type="transmembrane region" description="Helical" evidence="5">
    <location>
        <begin position="343"/>
        <end position="365"/>
    </location>
</feature>
<reference evidence="7 8" key="1">
    <citation type="submission" date="2017-02" db="EMBL/GenBank/DDBJ databases">
        <authorList>
            <person name="Peterson S.W."/>
        </authorList>
    </citation>
    <scope>NUCLEOTIDE SEQUENCE [LARGE SCALE GENOMIC DNA]</scope>
    <source>
        <strain evidence="7 8">DSM 45154</strain>
    </source>
</reference>
<evidence type="ECO:0000256" key="2">
    <source>
        <dbReference type="ARBA" id="ARBA00022692"/>
    </source>
</evidence>
<dbReference type="SUPFAM" id="SSF103473">
    <property type="entry name" value="MFS general substrate transporter"/>
    <property type="match status" value="1"/>
</dbReference>
<dbReference type="RefSeq" id="WP_078763874.1">
    <property type="nucleotide sequence ID" value="NZ_FUWS01000016.1"/>
</dbReference>
<dbReference type="GO" id="GO:0005886">
    <property type="term" value="C:plasma membrane"/>
    <property type="evidence" value="ECO:0007669"/>
    <property type="project" value="UniProtKB-SubCell"/>
</dbReference>
<dbReference type="STRING" id="1122192.SAMN02745673_04654"/>
<keyword evidence="8" id="KW-1185">Reference proteome</keyword>
<feature type="transmembrane region" description="Helical" evidence="5">
    <location>
        <begin position="140"/>
        <end position="164"/>
    </location>
</feature>
<dbReference type="InterPro" id="IPR036259">
    <property type="entry name" value="MFS_trans_sf"/>
</dbReference>
<dbReference type="PANTHER" id="PTHR23542">
    <property type="match status" value="1"/>
</dbReference>
<dbReference type="PANTHER" id="PTHR23542:SF1">
    <property type="entry name" value="MAJOR FACILITATOR SUPERFAMILY (MFS) PROFILE DOMAIN-CONTAINING PROTEIN"/>
    <property type="match status" value="1"/>
</dbReference>
<keyword evidence="4 5" id="KW-0472">Membrane</keyword>
<accession>A0A1T4T905</accession>
<feature type="transmembrane region" description="Helical" evidence="5">
    <location>
        <begin position="20"/>
        <end position="40"/>
    </location>
</feature>
<evidence type="ECO:0000259" key="6">
    <source>
        <dbReference type="PROSITE" id="PS50850"/>
    </source>
</evidence>
<name>A0A1T4T905_9ACTN</name>
<dbReference type="Pfam" id="PF07690">
    <property type="entry name" value="MFS_1"/>
    <property type="match status" value="1"/>
</dbReference>
<evidence type="ECO:0000256" key="4">
    <source>
        <dbReference type="ARBA" id="ARBA00023136"/>
    </source>
</evidence>
<evidence type="ECO:0000313" key="7">
    <source>
        <dbReference type="EMBL" id="SKA36906.1"/>
    </source>
</evidence>
<dbReference type="EMBL" id="FUWS01000016">
    <property type="protein sequence ID" value="SKA36906.1"/>
    <property type="molecule type" value="Genomic_DNA"/>
</dbReference>
<feature type="transmembrane region" description="Helical" evidence="5">
    <location>
        <begin position="101"/>
        <end position="119"/>
    </location>
</feature>
<evidence type="ECO:0000256" key="5">
    <source>
        <dbReference type="SAM" id="Phobius"/>
    </source>
</evidence>
<feature type="transmembrane region" description="Helical" evidence="5">
    <location>
        <begin position="218"/>
        <end position="243"/>
    </location>
</feature>
<keyword evidence="2 5" id="KW-0812">Transmembrane</keyword>
<dbReference type="OrthoDB" id="9180256at2"/>
<feature type="transmembrane region" description="Helical" evidence="5">
    <location>
        <begin position="78"/>
        <end position="95"/>
    </location>
</feature>
<evidence type="ECO:0000256" key="1">
    <source>
        <dbReference type="ARBA" id="ARBA00004651"/>
    </source>
</evidence>
<feature type="transmembrane region" description="Helical" evidence="5">
    <location>
        <begin position="170"/>
        <end position="189"/>
    </location>
</feature>
<dbReference type="GO" id="GO:0022857">
    <property type="term" value="F:transmembrane transporter activity"/>
    <property type="evidence" value="ECO:0007669"/>
    <property type="project" value="InterPro"/>
</dbReference>
<feature type="transmembrane region" description="Helical" evidence="5">
    <location>
        <begin position="281"/>
        <end position="300"/>
    </location>
</feature>
<keyword evidence="3 5" id="KW-1133">Transmembrane helix</keyword>
<sequence>MLKSYHRVFEVPHLASLLTWSLLARLHVAGLPIAVTFLVAGWTGSYALAGVVSGALTIGSALAGPIRGRMADRGGTDRLMLVSGVVYAVGLSLLVVLPASWWWASVPLALVTGVFLPPANQIGRALWPRITTGQVRKSVYAAEATLQETLFIIGPLLAAGAVGFAGARAAVALLAAIALIGSIGFALALRRAGVTEADEQDGPAEKGPRRSLLTSPPLVLVLLMCLLMIGGLGSVDLVIVAWAREMGAPGNAGGLAAIWAAGSLVGGLVAGTLSGQARIPLRAFGAAAGITLLIPLLPPITHLSSPWMVSPVLFVAGLAIAPTLAAVMERLGDIAPPQRRAEAFGWMSTAITAGMSVASPVTGWLIDLGGIAAGVGGAAVLTFAAAALSLFLRPLPEKASEAV</sequence>
<proteinExistence type="predicted"/>
<organism evidence="7 8">
    <name type="scientific">Marinactinospora thermotolerans DSM 45154</name>
    <dbReference type="NCBI Taxonomy" id="1122192"/>
    <lineage>
        <taxon>Bacteria</taxon>
        <taxon>Bacillati</taxon>
        <taxon>Actinomycetota</taxon>
        <taxon>Actinomycetes</taxon>
        <taxon>Streptosporangiales</taxon>
        <taxon>Nocardiopsidaceae</taxon>
        <taxon>Marinactinospora</taxon>
    </lineage>
</organism>
<dbReference type="InterPro" id="IPR020846">
    <property type="entry name" value="MFS_dom"/>
</dbReference>
<feature type="transmembrane region" description="Helical" evidence="5">
    <location>
        <begin position="312"/>
        <end position="331"/>
    </location>
</feature>
<dbReference type="Gene3D" id="1.20.1250.20">
    <property type="entry name" value="MFS general substrate transporter like domains"/>
    <property type="match status" value="1"/>
</dbReference>
<dbReference type="PROSITE" id="PS50850">
    <property type="entry name" value="MFS"/>
    <property type="match status" value="1"/>
</dbReference>
<protein>
    <submittedName>
        <fullName evidence="7">Predicted arabinose efflux permease, MFS family</fullName>
    </submittedName>
</protein>
<comment type="subcellular location">
    <subcellularLocation>
        <location evidence="1">Cell membrane</location>
        <topology evidence="1">Multi-pass membrane protein</topology>
    </subcellularLocation>
</comment>
<feature type="transmembrane region" description="Helical" evidence="5">
    <location>
        <begin position="255"/>
        <end position="274"/>
    </location>
</feature>
<evidence type="ECO:0000256" key="3">
    <source>
        <dbReference type="ARBA" id="ARBA00022989"/>
    </source>
</evidence>